<evidence type="ECO:0000256" key="1">
    <source>
        <dbReference type="ARBA" id="ARBA00005775"/>
    </source>
</evidence>
<feature type="domain" description="W2" evidence="7">
    <location>
        <begin position="635"/>
        <end position="802"/>
    </location>
</feature>
<evidence type="ECO:0000259" key="7">
    <source>
        <dbReference type="PROSITE" id="PS51363"/>
    </source>
</evidence>
<proteinExistence type="inferred from homology"/>
<dbReference type="SMART" id="SM00544">
    <property type="entry name" value="MA3"/>
    <property type="match status" value="1"/>
</dbReference>
<dbReference type="RefSeq" id="XP_052742438.1">
    <property type="nucleotide sequence ID" value="XM_052886478.1"/>
</dbReference>
<comment type="similarity">
    <text evidence="1">Belongs to the eukaryotic initiation factor 4G family.</text>
</comment>
<keyword evidence="4" id="KW-0810">Translation regulation</keyword>
<dbReference type="GeneID" id="128198900"/>
<evidence type="ECO:0000256" key="3">
    <source>
        <dbReference type="ARBA" id="ARBA00022553"/>
    </source>
</evidence>
<dbReference type="SMART" id="SM00543">
    <property type="entry name" value="MIF4G"/>
    <property type="match status" value="1"/>
</dbReference>
<keyword evidence="2" id="KW-0396">Initiation factor</keyword>
<dbReference type="InterPro" id="IPR016024">
    <property type="entry name" value="ARM-type_fold"/>
</dbReference>
<dbReference type="InterPro" id="IPR003307">
    <property type="entry name" value="W2_domain"/>
</dbReference>
<dbReference type="InterPro" id="IPR003890">
    <property type="entry name" value="MIF4G-like_typ-3"/>
</dbReference>
<evidence type="ECO:0000256" key="6">
    <source>
        <dbReference type="SAM" id="MobiDB-lite"/>
    </source>
</evidence>
<feature type="region of interest" description="Disordered" evidence="6">
    <location>
        <begin position="384"/>
        <end position="442"/>
    </location>
</feature>
<organism evidence="9 10">
    <name type="scientific">Bicyclus anynana</name>
    <name type="common">Squinting bush brown butterfly</name>
    <dbReference type="NCBI Taxonomy" id="110368"/>
    <lineage>
        <taxon>Eukaryota</taxon>
        <taxon>Metazoa</taxon>
        <taxon>Ecdysozoa</taxon>
        <taxon>Arthropoda</taxon>
        <taxon>Hexapoda</taxon>
        <taxon>Insecta</taxon>
        <taxon>Pterygota</taxon>
        <taxon>Neoptera</taxon>
        <taxon>Endopterygota</taxon>
        <taxon>Lepidoptera</taxon>
        <taxon>Glossata</taxon>
        <taxon>Ditrysia</taxon>
        <taxon>Papilionoidea</taxon>
        <taxon>Nymphalidae</taxon>
        <taxon>Satyrinae</taxon>
        <taxon>Satyrini</taxon>
        <taxon>Mycalesina</taxon>
        <taxon>Bicyclus</taxon>
    </lineage>
</organism>
<dbReference type="Pfam" id="PF02854">
    <property type="entry name" value="MIF4G"/>
    <property type="match status" value="1"/>
</dbReference>
<dbReference type="SUPFAM" id="SSF48371">
    <property type="entry name" value="ARM repeat"/>
    <property type="match status" value="3"/>
</dbReference>
<dbReference type="PROSITE" id="PS51363">
    <property type="entry name" value="W2"/>
    <property type="match status" value="1"/>
</dbReference>
<feature type="domain" description="MI" evidence="8">
    <location>
        <begin position="444"/>
        <end position="566"/>
    </location>
</feature>
<evidence type="ECO:0000256" key="5">
    <source>
        <dbReference type="ARBA" id="ARBA00022917"/>
    </source>
</evidence>
<evidence type="ECO:0000256" key="2">
    <source>
        <dbReference type="ARBA" id="ARBA00022540"/>
    </source>
</evidence>
<keyword evidence="3" id="KW-0597">Phosphoprotein</keyword>
<feature type="compositionally biased region" description="Polar residues" evidence="6">
    <location>
        <begin position="388"/>
        <end position="404"/>
    </location>
</feature>
<accession>A0ABM3LTN0</accession>
<dbReference type="Proteomes" id="UP001652582">
    <property type="component" value="Chromosome 17"/>
</dbReference>
<dbReference type="Pfam" id="PF02847">
    <property type="entry name" value="MA3"/>
    <property type="match status" value="1"/>
</dbReference>
<keyword evidence="9" id="KW-1185">Reference proteome</keyword>
<evidence type="ECO:0000256" key="4">
    <source>
        <dbReference type="ARBA" id="ARBA00022845"/>
    </source>
</evidence>
<feature type="compositionally biased region" description="Low complexity" evidence="6">
    <location>
        <begin position="405"/>
        <end position="424"/>
    </location>
</feature>
<dbReference type="PANTHER" id="PTHR23253">
    <property type="entry name" value="EUKARYOTIC TRANSLATION INITIATION FACTOR 4 GAMMA"/>
    <property type="match status" value="1"/>
</dbReference>
<protein>
    <submittedName>
        <fullName evidence="10">Eukaryotic translation initiation factor 4 gamma 1-like isoform X1</fullName>
    </submittedName>
</protein>
<evidence type="ECO:0000259" key="8">
    <source>
        <dbReference type="PROSITE" id="PS51366"/>
    </source>
</evidence>
<dbReference type="CDD" id="cd11559">
    <property type="entry name" value="W2_eIF4G1_like"/>
    <property type="match status" value="1"/>
</dbReference>
<name>A0ABM3LTN0_BICAN</name>
<sequence length="802" mass="92140">MQPSDGEDSKGSMELVPPPVTTVRPQCISISLTREEVKLSLSKDPWRPARLKNDLMDLSEEEVKTQVLYKNFRDILNKFTLQKFDTWLNRVRGLEITTQARLEGIVDIIFKKAIKEPNFSEAYAMLCMKLSQLKVPRDNASDQYVNFRGLIISRCQNQFMNKKIDEQVLKLEKEVEDCDDPVKKKELLERLAKEQRRVSDLSVGNAKFIGELYKLGMLTSKIMTYCMKNLVNEMNEENLESLCKLLTTIGQKMENDYNHLYLKNELDDIFKTLYAIDFRKTNGVSSRVRFIIQDVIDLRNKSWITKDERISKQPKTMDQIIEEAEQQKTNIKFINDCPSRDERRGNVRRQASNSIIGNQNQWKAVTLNTQKNLIRIKLAPPTWRHNASRTTRGSVDTVQNPPSHNTNNSRVVSSTSRSSSGRGNINTAIKRPEKTLPQEPLSEGMKRKVKLLVMENLVNPNDEEFVSEFKDTLPGLYHSAAVTEILNIALEKSTKNVQIIAKSTNRLISSGTVSGEHFLSGVTGIMECAPDLYIDIPMLYEYLGKFTAPLIEGKHITFAQLFGICQNIIKSNHGHLFLRPLIRDLIESAGSSFVKMIWSQNSLELKQWINEEQIPKWLEDNKFDFLVDDKATEAEKRLSAIHSKFIKKTQSILLQLMNSEENCECILEWIRNNVGASSTEDWFMRALIQAICEHALSGDNARFSYERMAQYSPLISEFGHSREQREANCLLGIQQLMLQLQYPPGLAIEIFQFLLEQYIISVEGFTAWEVSELEPEGKEMMLRALKPFFTNIREATESSDEE</sequence>
<evidence type="ECO:0000313" key="10">
    <source>
        <dbReference type="RefSeq" id="XP_052742438.1"/>
    </source>
</evidence>
<keyword evidence="5" id="KW-0648">Protein biosynthesis</keyword>
<dbReference type="PANTHER" id="PTHR23253:SF78">
    <property type="entry name" value="EUKARYOTIC TRANSLATION INITIATION FACTOR 4G1, ISOFORM B-RELATED"/>
    <property type="match status" value="1"/>
</dbReference>
<dbReference type="InterPro" id="IPR003891">
    <property type="entry name" value="Initiation_fac_eIF4g_MI"/>
</dbReference>
<dbReference type="Gene3D" id="1.25.40.180">
    <property type="match status" value="3"/>
</dbReference>
<evidence type="ECO:0000313" key="9">
    <source>
        <dbReference type="Proteomes" id="UP001652582"/>
    </source>
</evidence>
<reference evidence="10" key="1">
    <citation type="submission" date="2025-08" db="UniProtKB">
        <authorList>
            <consortium name="RefSeq"/>
        </authorList>
    </citation>
    <scope>IDENTIFICATION</scope>
</reference>
<dbReference type="PROSITE" id="PS51366">
    <property type="entry name" value="MI"/>
    <property type="match status" value="1"/>
</dbReference>
<gene>
    <name evidence="10" type="primary">LOC128198900</name>
</gene>